<evidence type="ECO:0000259" key="4">
    <source>
        <dbReference type="Pfam" id="PF22725"/>
    </source>
</evidence>
<sequence>MKQLNWGIIGLGKMARIFAEDLVQVETARLYAAASRTIDKATAFATDFNAEKAYSSYEELIEDEKIDVVYIATPHAFHFDLAMQSLRAKKHVLCEKPMCMNVQQTKELIAEAKKQKRFLMEAIWTRFMPTTKKLLELLNENRIGKLISVEADFGFKPKMNLESRLFKKSLGGGSLLDIGIYPVFLSLLCLGKPSKINALARKTTTGVDYSCYMLFDYATEEKAILKSTFENQTPCEAELFGTKGSIKLHSRFHHSEQLEVLDEQRNTVEIFELPYQGNGYIHEIEEVNSCIQQGKTESNLLSHQFSLDLVKILEDVKKQIGLTY</sequence>
<name>A0ABQ1SDK1_9FLAO</name>
<dbReference type="Pfam" id="PF22725">
    <property type="entry name" value="GFO_IDH_MocA_C3"/>
    <property type="match status" value="1"/>
</dbReference>
<organism evidence="5 6">
    <name type="scientific">Psychroflexus planctonicus</name>
    <dbReference type="NCBI Taxonomy" id="1526575"/>
    <lineage>
        <taxon>Bacteria</taxon>
        <taxon>Pseudomonadati</taxon>
        <taxon>Bacteroidota</taxon>
        <taxon>Flavobacteriia</taxon>
        <taxon>Flavobacteriales</taxon>
        <taxon>Flavobacteriaceae</taxon>
        <taxon>Psychroflexus</taxon>
    </lineage>
</organism>
<dbReference type="PANTHER" id="PTHR22604:SF105">
    <property type="entry name" value="TRANS-1,2-DIHYDROBENZENE-1,2-DIOL DEHYDROGENASE"/>
    <property type="match status" value="1"/>
</dbReference>
<feature type="domain" description="GFO/IDH/MocA-like oxidoreductase" evidence="4">
    <location>
        <begin position="133"/>
        <end position="246"/>
    </location>
</feature>
<dbReference type="InterPro" id="IPR036291">
    <property type="entry name" value="NAD(P)-bd_dom_sf"/>
</dbReference>
<comment type="similarity">
    <text evidence="1">Belongs to the Gfo/Idh/MocA family.</text>
</comment>
<accession>A0ABQ1SDK1</accession>
<evidence type="ECO:0000313" key="5">
    <source>
        <dbReference type="EMBL" id="GGE24755.1"/>
    </source>
</evidence>
<evidence type="ECO:0000259" key="3">
    <source>
        <dbReference type="Pfam" id="PF01408"/>
    </source>
</evidence>
<dbReference type="InterPro" id="IPR000683">
    <property type="entry name" value="Gfo/Idh/MocA-like_OxRdtase_N"/>
</dbReference>
<dbReference type="InterPro" id="IPR055170">
    <property type="entry name" value="GFO_IDH_MocA-like_dom"/>
</dbReference>
<gene>
    <name evidence="5" type="ORF">GCM10010832_01870</name>
</gene>
<evidence type="ECO:0000256" key="1">
    <source>
        <dbReference type="ARBA" id="ARBA00010928"/>
    </source>
</evidence>
<protein>
    <submittedName>
        <fullName evidence="5">Dehydrogenase</fullName>
    </submittedName>
</protein>
<dbReference type="Pfam" id="PF01408">
    <property type="entry name" value="GFO_IDH_MocA"/>
    <property type="match status" value="1"/>
</dbReference>
<proteinExistence type="inferred from homology"/>
<keyword evidence="6" id="KW-1185">Reference proteome</keyword>
<dbReference type="InterPro" id="IPR050984">
    <property type="entry name" value="Gfo/Idh/MocA_domain"/>
</dbReference>
<feature type="domain" description="Gfo/Idh/MocA-like oxidoreductase N-terminal" evidence="3">
    <location>
        <begin position="4"/>
        <end position="120"/>
    </location>
</feature>
<keyword evidence="2" id="KW-0560">Oxidoreductase</keyword>
<comment type="caution">
    <text evidence="5">The sequence shown here is derived from an EMBL/GenBank/DDBJ whole genome shotgun (WGS) entry which is preliminary data.</text>
</comment>
<dbReference type="SUPFAM" id="SSF51735">
    <property type="entry name" value="NAD(P)-binding Rossmann-fold domains"/>
    <property type="match status" value="1"/>
</dbReference>
<dbReference type="PANTHER" id="PTHR22604">
    <property type="entry name" value="OXIDOREDUCTASES"/>
    <property type="match status" value="1"/>
</dbReference>
<reference evidence="6" key="1">
    <citation type="journal article" date="2019" name="Int. J. Syst. Evol. Microbiol.">
        <title>The Global Catalogue of Microorganisms (GCM) 10K type strain sequencing project: providing services to taxonomists for standard genome sequencing and annotation.</title>
        <authorList>
            <consortium name="The Broad Institute Genomics Platform"/>
            <consortium name="The Broad Institute Genome Sequencing Center for Infectious Disease"/>
            <person name="Wu L."/>
            <person name="Ma J."/>
        </authorList>
    </citation>
    <scope>NUCLEOTIDE SEQUENCE [LARGE SCALE GENOMIC DNA]</scope>
    <source>
        <strain evidence="6">CGMCC 1.12931</strain>
    </source>
</reference>
<dbReference type="Gene3D" id="3.30.360.10">
    <property type="entry name" value="Dihydrodipicolinate Reductase, domain 2"/>
    <property type="match status" value="1"/>
</dbReference>
<evidence type="ECO:0000256" key="2">
    <source>
        <dbReference type="ARBA" id="ARBA00023002"/>
    </source>
</evidence>
<evidence type="ECO:0000313" key="6">
    <source>
        <dbReference type="Proteomes" id="UP000599179"/>
    </source>
</evidence>
<dbReference type="SUPFAM" id="SSF55347">
    <property type="entry name" value="Glyceraldehyde-3-phosphate dehydrogenase-like, C-terminal domain"/>
    <property type="match status" value="1"/>
</dbReference>
<dbReference type="Gene3D" id="3.40.50.720">
    <property type="entry name" value="NAD(P)-binding Rossmann-like Domain"/>
    <property type="match status" value="1"/>
</dbReference>
<dbReference type="Proteomes" id="UP000599179">
    <property type="component" value="Unassembled WGS sequence"/>
</dbReference>
<dbReference type="RefSeq" id="WP_188457199.1">
    <property type="nucleotide sequence ID" value="NZ_BMGM01000001.1"/>
</dbReference>
<dbReference type="EMBL" id="BMGM01000001">
    <property type="protein sequence ID" value="GGE24755.1"/>
    <property type="molecule type" value="Genomic_DNA"/>
</dbReference>